<sequence length="276" mass="29318">MVNEDGAGVSGGLGPLAGELGIELVEVDGRAATADDLLWRAVRGDGHFTAAQVRGGRVRGVAVHLERLRAASRELWGEELDPGLVRERVRHALGGRARDAALRVYVHRPAGALSLMVTLAAPGEVGDEPLRVRPVPYVRPFAHVKHLGGFGQTHYGRLAAREGYDEILLTGPDGEVAEGGVTNVLFWDGERLVLPTAPALAGTTLTLLEQGLPAAGLAPVRRPVRLADLAGFRAVFLANSRGIVAVGEIDGHSYAVDGALLRRLRAVYEAVPWEEV</sequence>
<accession>A0ABD5E1E3</accession>
<dbReference type="Pfam" id="PF01063">
    <property type="entry name" value="Aminotran_4"/>
    <property type="match status" value="1"/>
</dbReference>
<dbReference type="InterPro" id="IPR001544">
    <property type="entry name" value="Aminotrans_IV"/>
</dbReference>
<dbReference type="AlphaFoldDB" id="A0ABD5E1E3"/>
<dbReference type="SUPFAM" id="SSF56752">
    <property type="entry name" value="D-aminoacid aminotransferase-like PLP-dependent enzymes"/>
    <property type="match status" value="1"/>
</dbReference>
<keyword evidence="1" id="KW-0808">Transferase</keyword>
<dbReference type="EMBL" id="JAVRER010000003">
    <property type="protein sequence ID" value="MDT0414493.1"/>
    <property type="molecule type" value="Genomic_DNA"/>
</dbReference>
<organism evidence="1 2">
    <name type="scientific">Streptomyces evansiae</name>
    <dbReference type="NCBI Taxonomy" id="3075535"/>
    <lineage>
        <taxon>Bacteria</taxon>
        <taxon>Bacillati</taxon>
        <taxon>Actinomycetota</taxon>
        <taxon>Actinomycetes</taxon>
        <taxon>Kitasatosporales</taxon>
        <taxon>Streptomycetaceae</taxon>
        <taxon>Streptomyces</taxon>
    </lineage>
</organism>
<dbReference type="Gene3D" id="3.20.10.10">
    <property type="entry name" value="D-amino Acid Aminotransferase, subunit A, domain 2"/>
    <property type="match status" value="1"/>
</dbReference>
<comment type="caution">
    <text evidence="1">The sequence shown here is derived from an EMBL/GenBank/DDBJ whole genome shotgun (WGS) entry which is preliminary data.</text>
</comment>
<keyword evidence="1" id="KW-0032">Aminotransferase</keyword>
<dbReference type="InterPro" id="IPR043132">
    <property type="entry name" value="BCAT-like_C"/>
</dbReference>
<reference evidence="2" key="1">
    <citation type="submission" date="2023-07" db="EMBL/GenBank/DDBJ databases">
        <title>30 novel species of actinomycetes from the DSMZ collection.</title>
        <authorList>
            <person name="Nouioui I."/>
        </authorList>
    </citation>
    <scope>NUCLEOTIDE SEQUENCE [LARGE SCALE GENOMIC DNA]</scope>
    <source>
        <strain evidence="2">DSM 41982</strain>
    </source>
</reference>
<dbReference type="GO" id="GO:0008483">
    <property type="term" value="F:transaminase activity"/>
    <property type="evidence" value="ECO:0007669"/>
    <property type="project" value="UniProtKB-KW"/>
</dbReference>
<dbReference type="Gene3D" id="3.30.470.10">
    <property type="match status" value="1"/>
</dbReference>
<gene>
    <name evidence="1" type="ORF">RM574_03250</name>
</gene>
<dbReference type="NCBIfam" id="NF006734">
    <property type="entry name" value="PRK09266.1"/>
    <property type="match status" value="1"/>
</dbReference>
<evidence type="ECO:0000313" key="1">
    <source>
        <dbReference type="EMBL" id="MDT0414493.1"/>
    </source>
</evidence>
<dbReference type="InterPro" id="IPR043131">
    <property type="entry name" value="BCAT-like_N"/>
</dbReference>
<dbReference type="RefSeq" id="WP_093852662.1">
    <property type="nucleotide sequence ID" value="NZ_JAVRER010000003.1"/>
</dbReference>
<dbReference type="Proteomes" id="UP001183607">
    <property type="component" value="Unassembled WGS sequence"/>
</dbReference>
<dbReference type="InterPro" id="IPR036038">
    <property type="entry name" value="Aminotransferase-like"/>
</dbReference>
<proteinExistence type="predicted"/>
<name>A0ABD5E1E3_9ACTN</name>
<evidence type="ECO:0000313" key="2">
    <source>
        <dbReference type="Proteomes" id="UP001183607"/>
    </source>
</evidence>
<protein>
    <submittedName>
        <fullName evidence="1">Aminotransferase class IV</fullName>
    </submittedName>
</protein>